<dbReference type="EMBL" id="FOFB01000028">
    <property type="protein sequence ID" value="SER21836.1"/>
    <property type="molecule type" value="Genomic_DNA"/>
</dbReference>
<gene>
    <name evidence="3" type="ORF">SAMN05444359_12869</name>
</gene>
<evidence type="ECO:0000259" key="2">
    <source>
        <dbReference type="Pfam" id="PF13449"/>
    </source>
</evidence>
<dbReference type="InterPro" id="IPR027372">
    <property type="entry name" value="Phytase-like_dom"/>
</dbReference>
<dbReference type="Pfam" id="PF13449">
    <property type="entry name" value="Phytase-like"/>
    <property type="match status" value="1"/>
</dbReference>
<dbReference type="PROSITE" id="PS51257">
    <property type="entry name" value="PROKAR_LIPOPROTEIN"/>
    <property type="match status" value="1"/>
</dbReference>
<feature type="chain" id="PRO_5011554414" evidence="1">
    <location>
        <begin position="23"/>
        <end position="374"/>
    </location>
</feature>
<evidence type="ECO:0000256" key="1">
    <source>
        <dbReference type="SAM" id="SignalP"/>
    </source>
</evidence>
<keyword evidence="1" id="KW-0732">Signal</keyword>
<dbReference type="AlphaFoldDB" id="A0A1H9MDP8"/>
<dbReference type="RefSeq" id="WP_090172245.1">
    <property type="nucleotide sequence ID" value="NZ_FOFB01000028.1"/>
</dbReference>
<dbReference type="PANTHER" id="PTHR37957">
    <property type="entry name" value="BLR7070 PROTEIN"/>
    <property type="match status" value="1"/>
</dbReference>
<dbReference type="OrthoDB" id="9798539at2"/>
<organism evidence="3 4">
    <name type="scientific">Neolewinella agarilytica</name>
    <dbReference type="NCBI Taxonomy" id="478744"/>
    <lineage>
        <taxon>Bacteria</taxon>
        <taxon>Pseudomonadati</taxon>
        <taxon>Bacteroidota</taxon>
        <taxon>Saprospiria</taxon>
        <taxon>Saprospirales</taxon>
        <taxon>Lewinellaceae</taxon>
        <taxon>Neolewinella</taxon>
    </lineage>
</organism>
<proteinExistence type="predicted"/>
<evidence type="ECO:0000313" key="4">
    <source>
        <dbReference type="Proteomes" id="UP000199021"/>
    </source>
</evidence>
<feature type="signal peptide" evidence="1">
    <location>
        <begin position="1"/>
        <end position="22"/>
    </location>
</feature>
<dbReference type="Proteomes" id="UP000199021">
    <property type="component" value="Unassembled WGS sequence"/>
</dbReference>
<feature type="domain" description="Phytase-like" evidence="2">
    <location>
        <begin position="58"/>
        <end position="358"/>
    </location>
</feature>
<accession>A0A1H9MDP8</accession>
<keyword evidence="4" id="KW-1185">Reference proteome</keyword>
<name>A0A1H9MDP8_9BACT</name>
<protein>
    <submittedName>
        <fullName evidence="3">Uncharacterized conserved protein</fullName>
    </submittedName>
</protein>
<dbReference type="STRING" id="478744.SAMN05444359_12869"/>
<reference evidence="4" key="1">
    <citation type="submission" date="2016-10" db="EMBL/GenBank/DDBJ databases">
        <authorList>
            <person name="Varghese N."/>
            <person name="Submissions S."/>
        </authorList>
    </citation>
    <scope>NUCLEOTIDE SEQUENCE [LARGE SCALE GENOMIC DNA]</scope>
    <source>
        <strain evidence="4">DSM 24740</strain>
    </source>
</reference>
<evidence type="ECO:0000313" key="3">
    <source>
        <dbReference type="EMBL" id="SER21836.1"/>
    </source>
</evidence>
<dbReference type="InParanoid" id="A0A1H9MDP8"/>
<sequence>MKNLLSKAGLLFLALTLCFFSACEDDDDPPVSIDPAITSLRFLNEVVIAPDTIDGSVVGGLSGIDRNDDTYYLISDDGNTPTRFYTASFDVTNTGIQNFSLDTQVEFLQEDGTSFPSGAVDPEAIRYVADGGGYLVWTSEGSINNGVDPSVRTAMPDGSSRAVFDVPANFRADATDGRGPRHNGVMEGISLSVDGNGFWLGMELPLEQDGPAPTTTDTDSPVRITYMSKSGEAGRQFAYELDPVVREGGFTVNGLVELLEYDTDKFLVLERSFSTGYTDGGNDVKIYQVDASGATDVSDIDALADATYTKVTKTLLFDFETVRSQLTQGVVDNIEGMTFGPELPNGNRSLILVADDNFSAFGTQYSQLIALEVE</sequence>
<dbReference type="PANTHER" id="PTHR37957:SF1">
    <property type="entry name" value="PHYTASE-LIKE DOMAIN-CONTAINING PROTEIN"/>
    <property type="match status" value="1"/>
</dbReference>